<reference evidence="2 3" key="1">
    <citation type="journal article" date="2018" name="Nat. Ecol. Evol.">
        <title>Pezizomycetes genomes reveal the molecular basis of ectomycorrhizal truffle lifestyle.</title>
        <authorList>
            <person name="Murat C."/>
            <person name="Payen T."/>
            <person name="Noel B."/>
            <person name="Kuo A."/>
            <person name="Morin E."/>
            <person name="Chen J."/>
            <person name="Kohler A."/>
            <person name="Krizsan K."/>
            <person name="Balestrini R."/>
            <person name="Da Silva C."/>
            <person name="Montanini B."/>
            <person name="Hainaut M."/>
            <person name="Levati E."/>
            <person name="Barry K.W."/>
            <person name="Belfiori B."/>
            <person name="Cichocki N."/>
            <person name="Clum A."/>
            <person name="Dockter R.B."/>
            <person name="Fauchery L."/>
            <person name="Guy J."/>
            <person name="Iotti M."/>
            <person name="Le Tacon F."/>
            <person name="Lindquist E.A."/>
            <person name="Lipzen A."/>
            <person name="Malagnac F."/>
            <person name="Mello A."/>
            <person name="Molinier V."/>
            <person name="Miyauchi S."/>
            <person name="Poulain J."/>
            <person name="Riccioni C."/>
            <person name="Rubini A."/>
            <person name="Sitrit Y."/>
            <person name="Splivallo R."/>
            <person name="Traeger S."/>
            <person name="Wang M."/>
            <person name="Zifcakova L."/>
            <person name="Wipf D."/>
            <person name="Zambonelli A."/>
            <person name="Paolocci F."/>
            <person name="Nowrousian M."/>
            <person name="Ottonello S."/>
            <person name="Baldrian P."/>
            <person name="Spatafora J.W."/>
            <person name="Henrissat B."/>
            <person name="Nagy L.G."/>
            <person name="Aury J.M."/>
            <person name="Wincker P."/>
            <person name="Grigoriev I.V."/>
            <person name="Bonfante P."/>
            <person name="Martin F.M."/>
        </authorList>
    </citation>
    <scope>NUCLEOTIDE SEQUENCE [LARGE SCALE GENOMIC DNA]</scope>
    <source>
        <strain evidence="2 3">CCBAS932</strain>
    </source>
</reference>
<gene>
    <name evidence="2" type="ORF">P167DRAFT_209856</name>
</gene>
<name>A0A3N4KQB2_9PEZI</name>
<keyword evidence="3" id="KW-1185">Reference proteome</keyword>
<evidence type="ECO:0000313" key="3">
    <source>
        <dbReference type="Proteomes" id="UP000277580"/>
    </source>
</evidence>
<dbReference type="EMBL" id="ML119134">
    <property type="protein sequence ID" value="RPB11629.1"/>
    <property type="molecule type" value="Genomic_DNA"/>
</dbReference>
<protein>
    <submittedName>
        <fullName evidence="2">Uncharacterized protein</fullName>
    </submittedName>
</protein>
<proteinExistence type="predicted"/>
<keyword evidence="1" id="KW-1133">Transmembrane helix</keyword>
<keyword evidence="1" id="KW-0472">Membrane</keyword>
<dbReference type="Proteomes" id="UP000277580">
    <property type="component" value="Unassembled WGS sequence"/>
</dbReference>
<keyword evidence="1" id="KW-0812">Transmembrane</keyword>
<evidence type="ECO:0000256" key="1">
    <source>
        <dbReference type="SAM" id="Phobius"/>
    </source>
</evidence>
<accession>A0A3N4KQB2</accession>
<sequence length="233" mass="25519">MLVEVRRRWRRVGYLGGQQRGPIRVNFVNKRPQGQIYTTIRRGDGCKVGLRFRLLLVSGIASERRTSRGFLWMLMLAAACCLLLHETGAPLAESSPPHLRSKACACLGLGMILVGRIEWSEQGGCTSNPIGEGYSNFFCPSLRASHNQTFTSLWALCSRLSGKDSSEPAGSIDAKSGDALITTFSSYSARHVRAHLDLEPHGNIPSFKGQLGCQPASRDITLSGRSAPFTRRV</sequence>
<organism evidence="2 3">
    <name type="scientific">Morchella conica CCBAS932</name>
    <dbReference type="NCBI Taxonomy" id="1392247"/>
    <lineage>
        <taxon>Eukaryota</taxon>
        <taxon>Fungi</taxon>
        <taxon>Dikarya</taxon>
        <taxon>Ascomycota</taxon>
        <taxon>Pezizomycotina</taxon>
        <taxon>Pezizomycetes</taxon>
        <taxon>Pezizales</taxon>
        <taxon>Morchellaceae</taxon>
        <taxon>Morchella</taxon>
    </lineage>
</organism>
<dbReference type="InParanoid" id="A0A3N4KQB2"/>
<feature type="transmembrane region" description="Helical" evidence="1">
    <location>
        <begin position="70"/>
        <end position="92"/>
    </location>
</feature>
<dbReference type="AlphaFoldDB" id="A0A3N4KQB2"/>
<evidence type="ECO:0000313" key="2">
    <source>
        <dbReference type="EMBL" id="RPB11629.1"/>
    </source>
</evidence>